<accession>A0A6B1G332</accession>
<sequence length="111" mass="12521">MQLSELESKLERARREGYVMAEHLQAIAKALAPEEGHIADPVIYANDEVFAVVGHVGEMIQTVGSKEFPVSEFPNIKGLLNRIYALTTEIERVRQSLKDAEQEAKRAMPWE</sequence>
<comment type="caution">
    <text evidence="1">The sequence shown here is derived from an EMBL/GenBank/DDBJ whole genome shotgun (WGS) entry which is preliminary data.</text>
</comment>
<name>A0A6B1G332_9CHLR</name>
<reference evidence="1" key="1">
    <citation type="submission" date="2019-09" db="EMBL/GenBank/DDBJ databases">
        <title>Characterisation of the sponge microbiome using genome-centric metagenomics.</title>
        <authorList>
            <person name="Engelberts J.P."/>
            <person name="Robbins S.J."/>
            <person name="De Goeij J.M."/>
            <person name="Aranda M."/>
            <person name="Bell S.C."/>
            <person name="Webster N.S."/>
        </authorList>
    </citation>
    <scope>NUCLEOTIDE SEQUENCE</scope>
    <source>
        <strain evidence="1">SB0675_bin_29</strain>
    </source>
</reference>
<protein>
    <submittedName>
        <fullName evidence="1">Uncharacterized protein</fullName>
    </submittedName>
</protein>
<dbReference type="AlphaFoldDB" id="A0A6B1G332"/>
<organism evidence="1">
    <name type="scientific">Caldilineaceae bacterium SB0675_bin_29</name>
    <dbReference type="NCBI Taxonomy" id="2605266"/>
    <lineage>
        <taxon>Bacteria</taxon>
        <taxon>Bacillati</taxon>
        <taxon>Chloroflexota</taxon>
        <taxon>Caldilineae</taxon>
        <taxon>Caldilineales</taxon>
        <taxon>Caldilineaceae</taxon>
    </lineage>
</organism>
<dbReference type="EMBL" id="VYDA01000325">
    <property type="protein sequence ID" value="MYH61826.1"/>
    <property type="molecule type" value="Genomic_DNA"/>
</dbReference>
<gene>
    <name evidence="1" type="ORF">F4148_08685</name>
</gene>
<proteinExistence type="predicted"/>
<evidence type="ECO:0000313" key="1">
    <source>
        <dbReference type="EMBL" id="MYH61826.1"/>
    </source>
</evidence>